<dbReference type="SUPFAM" id="SSF82697">
    <property type="entry name" value="PurS-like"/>
    <property type="match status" value="1"/>
</dbReference>
<keyword evidence="11" id="KW-0067">ATP-binding</keyword>
<dbReference type="GO" id="GO:0006189">
    <property type="term" value="P:'de novo' IMP biosynthetic process"/>
    <property type="evidence" value="ECO:0007669"/>
    <property type="project" value="UniProtKB-UniPathway"/>
</dbReference>
<feature type="domain" description="PurM-like C-terminal" evidence="18">
    <location>
        <begin position="861"/>
        <end position="982"/>
    </location>
</feature>
<name>T1KB48_TETUR</name>
<keyword evidence="5" id="KW-0963">Cytoplasm</keyword>
<feature type="domain" description="Phosphoribosylformylglycinamidine synthase N-terminal" evidence="20">
    <location>
        <begin position="35"/>
        <end position="151"/>
    </location>
</feature>
<dbReference type="InterPro" id="IPR010918">
    <property type="entry name" value="PurM-like_C_dom"/>
</dbReference>
<dbReference type="Pfam" id="PF18072">
    <property type="entry name" value="FGAR-AT_linker"/>
    <property type="match status" value="1"/>
</dbReference>
<dbReference type="SUPFAM" id="SSF109736">
    <property type="entry name" value="FGAM synthase PurL, linker domain"/>
    <property type="match status" value="1"/>
</dbReference>
<dbReference type="KEGG" id="tut:107362307"/>
<dbReference type="InterPro" id="IPR055181">
    <property type="entry name" value="FGAR-AT_PurM_N-like"/>
</dbReference>
<dbReference type="Pfam" id="PF18076">
    <property type="entry name" value="FGAR-AT_N"/>
    <property type="match status" value="1"/>
</dbReference>
<dbReference type="PANTHER" id="PTHR10099:SF1">
    <property type="entry name" value="PHOSPHORIBOSYLFORMYLGLYCINAMIDINE SYNTHASE"/>
    <property type="match status" value="1"/>
</dbReference>
<evidence type="ECO:0000256" key="14">
    <source>
        <dbReference type="ARBA" id="ARBA00029823"/>
    </source>
</evidence>
<accession>T1KB48</accession>
<dbReference type="Gene3D" id="3.30.1330.10">
    <property type="entry name" value="PurM-like, N-terminal domain"/>
    <property type="match status" value="2"/>
</dbReference>
<dbReference type="InterPro" id="IPR010073">
    <property type="entry name" value="PurL_large"/>
</dbReference>
<comment type="subcellular location">
    <subcellularLocation>
        <location evidence="1">Cytoplasm</location>
    </subcellularLocation>
</comment>
<dbReference type="Gene3D" id="3.90.650.10">
    <property type="entry name" value="PurM-like C-terminal domain"/>
    <property type="match status" value="2"/>
</dbReference>
<dbReference type="InterPro" id="IPR029062">
    <property type="entry name" value="Class_I_gatase-like"/>
</dbReference>
<feature type="domain" description="FGAR-AT PurM N-terminal-like" evidence="21">
    <location>
        <begin position="669"/>
        <end position="829"/>
    </location>
</feature>
<dbReference type="InterPro" id="IPR036604">
    <property type="entry name" value="PurS-like_sf"/>
</dbReference>
<dbReference type="SUPFAM" id="SSF52317">
    <property type="entry name" value="Class I glutamine amidotransferase-like"/>
    <property type="match status" value="1"/>
</dbReference>
<dbReference type="SUPFAM" id="SSF56042">
    <property type="entry name" value="PurM C-terminal domain-like"/>
    <property type="match status" value="2"/>
</dbReference>
<dbReference type="CDD" id="cd01740">
    <property type="entry name" value="GATase1_FGAR_AT"/>
    <property type="match status" value="1"/>
</dbReference>
<dbReference type="Gene3D" id="1.10.8.750">
    <property type="entry name" value="Phosphoribosylformylglycinamidine synthase, linker domain"/>
    <property type="match status" value="1"/>
</dbReference>
<dbReference type="GO" id="GO:0005524">
    <property type="term" value="F:ATP binding"/>
    <property type="evidence" value="ECO:0007669"/>
    <property type="project" value="UniProtKB-KW"/>
</dbReference>
<keyword evidence="12" id="KW-0460">Magnesium</keyword>
<keyword evidence="6" id="KW-0597">Phosphoprotein</keyword>
<dbReference type="HAMAP" id="MF_00419">
    <property type="entry name" value="PurL_1"/>
    <property type="match status" value="1"/>
</dbReference>
<keyword evidence="13" id="KW-0315">Glutamine amidotransferase</keyword>
<evidence type="ECO:0000313" key="22">
    <source>
        <dbReference type="EnsemblMetazoa" id="tetur08g02830.1"/>
    </source>
</evidence>
<keyword evidence="23" id="KW-1185">Reference proteome</keyword>
<dbReference type="PANTHER" id="PTHR10099">
    <property type="entry name" value="PHOSPHORIBOSYLFORMYLGLYCINAMIDINE SYNTHASE"/>
    <property type="match status" value="1"/>
</dbReference>
<evidence type="ECO:0000256" key="16">
    <source>
        <dbReference type="ARBA" id="ARBA00057317"/>
    </source>
</evidence>
<evidence type="ECO:0000256" key="9">
    <source>
        <dbReference type="ARBA" id="ARBA00022741"/>
    </source>
</evidence>
<protein>
    <recommendedName>
        <fullName evidence="17">Phosphoribosylformylglycinamidine synthase</fullName>
        <ecNumber evidence="4">6.3.5.3</ecNumber>
    </recommendedName>
    <alternativeName>
        <fullName evidence="15">Formylglycinamide ribonucleotide amidotransferase</fullName>
    </alternativeName>
    <alternativeName>
        <fullName evidence="14">Formylglycinamide ribotide amidotransferase</fullName>
    </alternativeName>
</protein>
<comment type="pathway">
    <text evidence="2">Purine metabolism; IMP biosynthesis via de novo pathway; 5-amino-1-(5-phospho-D-ribosyl)imidazole from N(2)-formyl-N(1)-(5-phospho-D-ribosyl)glycinamide: step 1/2.</text>
</comment>
<dbReference type="GO" id="GO:0004642">
    <property type="term" value="F:phosphoribosylformylglycinamidine synthase activity"/>
    <property type="evidence" value="ECO:0007669"/>
    <property type="project" value="UniProtKB-EC"/>
</dbReference>
<dbReference type="FunFam" id="3.30.1330.10:FF:000010">
    <property type="entry name" value="Phosphoribosylformylglycinamidine synthase"/>
    <property type="match status" value="1"/>
</dbReference>
<evidence type="ECO:0000256" key="12">
    <source>
        <dbReference type="ARBA" id="ARBA00022842"/>
    </source>
</evidence>
<reference evidence="23" key="1">
    <citation type="submission" date="2011-08" db="EMBL/GenBank/DDBJ databases">
        <authorList>
            <person name="Rombauts S."/>
        </authorList>
    </citation>
    <scope>NUCLEOTIDE SEQUENCE</scope>
    <source>
        <strain evidence="23">London</strain>
    </source>
</reference>
<dbReference type="UniPathway" id="UPA00074">
    <property type="reaction ID" value="UER00128"/>
</dbReference>
<evidence type="ECO:0000256" key="4">
    <source>
        <dbReference type="ARBA" id="ARBA00012747"/>
    </source>
</evidence>
<keyword evidence="8" id="KW-0479">Metal-binding</keyword>
<keyword evidence="10" id="KW-0658">Purine biosynthesis</keyword>
<keyword evidence="9" id="KW-0547">Nucleotide-binding</keyword>
<proteinExistence type="inferred from homology"/>
<evidence type="ECO:0000256" key="10">
    <source>
        <dbReference type="ARBA" id="ARBA00022755"/>
    </source>
</evidence>
<evidence type="ECO:0000256" key="6">
    <source>
        <dbReference type="ARBA" id="ARBA00022553"/>
    </source>
</evidence>
<dbReference type="PROSITE" id="PS51273">
    <property type="entry name" value="GATASE_TYPE_1"/>
    <property type="match status" value="1"/>
</dbReference>
<evidence type="ECO:0000256" key="2">
    <source>
        <dbReference type="ARBA" id="ARBA00004920"/>
    </source>
</evidence>
<dbReference type="FunFam" id="3.30.1330.10:FF:000007">
    <property type="entry name" value="Phosphoribosylformylglycinamidine synthase, putative"/>
    <property type="match status" value="1"/>
</dbReference>
<dbReference type="Pfam" id="PF02769">
    <property type="entry name" value="AIRS_C"/>
    <property type="match status" value="2"/>
</dbReference>
<organism evidence="22 23">
    <name type="scientific">Tetranychus urticae</name>
    <name type="common">Two-spotted spider mite</name>
    <dbReference type="NCBI Taxonomy" id="32264"/>
    <lineage>
        <taxon>Eukaryota</taxon>
        <taxon>Metazoa</taxon>
        <taxon>Ecdysozoa</taxon>
        <taxon>Arthropoda</taxon>
        <taxon>Chelicerata</taxon>
        <taxon>Arachnida</taxon>
        <taxon>Acari</taxon>
        <taxon>Acariformes</taxon>
        <taxon>Trombidiformes</taxon>
        <taxon>Prostigmata</taxon>
        <taxon>Eleutherengona</taxon>
        <taxon>Raphignathae</taxon>
        <taxon>Tetranychoidea</taxon>
        <taxon>Tetranychidae</taxon>
        <taxon>Tetranychus</taxon>
    </lineage>
</organism>
<dbReference type="HOGENOM" id="CLU_001031_0_0_1"/>
<dbReference type="NCBIfam" id="TIGR01735">
    <property type="entry name" value="FGAM_synt"/>
    <property type="match status" value="1"/>
</dbReference>
<dbReference type="InterPro" id="IPR041609">
    <property type="entry name" value="PurL_linker"/>
</dbReference>
<dbReference type="EnsemblMetazoa" id="tetur08g02830.1">
    <property type="protein sequence ID" value="tetur08g02830.1"/>
    <property type="gene ID" value="tetur08g02830"/>
</dbReference>
<evidence type="ECO:0000256" key="11">
    <source>
        <dbReference type="ARBA" id="ARBA00022840"/>
    </source>
</evidence>
<dbReference type="EC" id="6.3.5.3" evidence="4"/>
<comment type="function">
    <text evidence="16">Phosphoribosylformylglycinamidine synthase involved in the purines biosynthetic pathway. Catalyzes the ATP-dependent conversion of formylglycinamide ribonucleotide (FGAR) and glutamine to yield formylglycinamidine ribonucleotide (FGAM) and glutamate.</text>
</comment>
<evidence type="ECO:0000259" key="18">
    <source>
        <dbReference type="Pfam" id="PF02769"/>
    </source>
</evidence>
<keyword evidence="7" id="KW-0436">Ligase</keyword>
<dbReference type="SMART" id="SM01211">
    <property type="entry name" value="GATase_5"/>
    <property type="match status" value="1"/>
</dbReference>
<dbReference type="GO" id="GO:0005737">
    <property type="term" value="C:cytoplasm"/>
    <property type="evidence" value="ECO:0007669"/>
    <property type="project" value="UniProtKB-SubCell"/>
</dbReference>
<dbReference type="EMBL" id="CAEY01001944">
    <property type="status" value="NOT_ANNOTATED_CDS"/>
    <property type="molecule type" value="Genomic_DNA"/>
</dbReference>
<evidence type="ECO:0000256" key="15">
    <source>
        <dbReference type="ARBA" id="ARBA00032632"/>
    </source>
</evidence>
<dbReference type="FunFam" id="1.10.8.750:FF:000001">
    <property type="entry name" value="Putative phosphoribosylformylglycinamidine synthase"/>
    <property type="match status" value="1"/>
</dbReference>
<dbReference type="OrthoDB" id="6666987at2759"/>
<evidence type="ECO:0000256" key="17">
    <source>
        <dbReference type="ARBA" id="ARBA00071729"/>
    </source>
</evidence>
<evidence type="ECO:0000256" key="13">
    <source>
        <dbReference type="ARBA" id="ARBA00022962"/>
    </source>
</evidence>
<evidence type="ECO:0000256" key="3">
    <source>
        <dbReference type="ARBA" id="ARBA00008608"/>
    </source>
</evidence>
<dbReference type="CDD" id="cd02203">
    <property type="entry name" value="PurL_repeat1"/>
    <property type="match status" value="1"/>
</dbReference>
<gene>
    <name evidence="22" type="primary">107362307</name>
</gene>
<dbReference type="Gene3D" id="3.40.50.880">
    <property type="match status" value="1"/>
</dbReference>
<evidence type="ECO:0000256" key="8">
    <source>
        <dbReference type="ARBA" id="ARBA00022723"/>
    </source>
</evidence>
<dbReference type="InterPro" id="IPR036921">
    <property type="entry name" value="PurM-like_N_sf"/>
</dbReference>
<dbReference type="eggNOG" id="KOG1907">
    <property type="taxonomic scope" value="Eukaryota"/>
</dbReference>
<dbReference type="Pfam" id="PF22689">
    <property type="entry name" value="FGAR-AT_PurM_N-like"/>
    <property type="match status" value="1"/>
</dbReference>
<dbReference type="GO" id="GO:0046872">
    <property type="term" value="F:metal ion binding"/>
    <property type="evidence" value="ECO:0007669"/>
    <property type="project" value="UniProtKB-KW"/>
</dbReference>
<sequence>MSSILYYSDSDVSVSTILKKLQPFTSIIKSVESEICFHVNSSSPLSGKDTEILEWVLGQTSFTSNLKKRSNLQAKANKDDSLLIEIGPLLKFASPYSSNAVAIFTSLGLNINRVEKTTIYLIKYEKGKMNEKLESNIVNCLHDRMTQQRYSLTDDIFKSSSTQSSRPWTVVDIMGKGKEALKSINDEMGLSFDDWDIEYYTKLFKTEIKRNPTSVECFDLAQSNSEHSRHWFFRGRLIIDGEEMKTNLFKMIKETQTNSNKNNIIAFSDNSSAIRGFNDLHIMIPKDSAQSSTMLIKPKSTRHIVFTAETHNFPTGVAPFQGATTGTGGRIRDVQATGRGAHVIAGTAGYSFGNLLIPGYPLDWESTDEIYPNNFAKPLEIAIEASNGASDYGNKFGEPVIAGFARSFGMRLTNGERWEWIKPIMFSGGIGSIESKFCDKNKPAKDMLVTKIGGPVYRIGVGGGAASSIQVQGDDKDEQLNLEAVQRGDPEMEQKLNRLIRGCIERPDNPIQSIHDQGAGGNGNVLKEIVEPNGAVIYADKFTLGDPTIGTLELWGAEYQESNAILVKPEDEKTIEKISKREKCPVDFVGTVTTDGLIRLVEKQPKQVNESNKSVNPVELDLKHVLGDMPPKTFKLDHLVNPLKPLTLPTNLTLMDALNRVLRLPSVASKRYLTNKVDRSVTGLIAQQQCVGELGVPLADYGMIALSYFDTRGAATSIGEQPIKGLIDPEAGARLSVTEALTNLMFACITNLADVKCSGNWMWAAKLEGEGAKLVDACRAMCNIMSQLNIAVDGGKDSLSMAAKVKNMASNKSEVVKSPGTLVISTYAPVPDITFKVTPVMEGRGKLVHIDLSGYKGKRRTGGSALAQVYGQLGNLVPDVDDPSILRKCFPMIQDSIRLKEVLSGHDISDGGLITTLLEMAFATNCGLTLNFTTLLPNESPIDYLLAEEVGIVVEVSKYSISSFMDQLAAAGIPASIIGEINLKSDIIDISFNGQPFIKLNVKEMMDIWEETSFELEKHQANPDCVEEERRNLKHRRTPLYALSFDPTHTELRKLNGPDDYFLNRPKVAVIREEGINGDREMIASLHMVGFEVIDLTVTDLLHDSGINLNQFRGLVFPGGFSFADVLGSAKGWAATLRFNENISNQLNQFVKRKDTFSLGVCNGCQLLALLGWIGNQEDGSQGTQLTHNNSQRFESRFVSVKIKDNNNSIMLKGMSDSVLGVWVAHGEGKFIYKDKSILDKLVKSNCVALTYVDDNGVDTESYPMNPNGSALGIAGLTSYDGRHLAMMPHPERCTQLWQWPYVPKEWKRLTVSPWCKMFYNAYEWCLKH</sequence>
<dbReference type="InterPro" id="IPR036676">
    <property type="entry name" value="PurM-like_C_sf"/>
</dbReference>
<dbReference type="Pfam" id="PF13507">
    <property type="entry name" value="GATase_5"/>
    <property type="match status" value="1"/>
</dbReference>
<dbReference type="SUPFAM" id="SSF55326">
    <property type="entry name" value="PurM N-terminal domain-like"/>
    <property type="match status" value="2"/>
</dbReference>
<evidence type="ECO:0000256" key="7">
    <source>
        <dbReference type="ARBA" id="ARBA00022598"/>
    </source>
</evidence>
<evidence type="ECO:0000256" key="5">
    <source>
        <dbReference type="ARBA" id="ARBA00022490"/>
    </source>
</evidence>
<dbReference type="NCBIfam" id="NF003672">
    <property type="entry name" value="PRK05297.1"/>
    <property type="match status" value="1"/>
</dbReference>
<dbReference type="InterPro" id="IPR040707">
    <property type="entry name" value="FGAR-AT_N"/>
</dbReference>
<comment type="similarity">
    <text evidence="3">In the N-terminal section; belongs to the FGAMS family.</text>
</comment>
<evidence type="ECO:0000259" key="21">
    <source>
        <dbReference type="Pfam" id="PF22689"/>
    </source>
</evidence>
<feature type="domain" description="Phosphoribosylformylglycinamidine synthase linker" evidence="19">
    <location>
        <begin position="181"/>
        <end position="230"/>
    </location>
</feature>
<evidence type="ECO:0000256" key="1">
    <source>
        <dbReference type="ARBA" id="ARBA00004496"/>
    </source>
</evidence>
<evidence type="ECO:0000259" key="19">
    <source>
        <dbReference type="Pfam" id="PF18072"/>
    </source>
</evidence>
<evidence type="ECO:0000259" key="20">
    <source>
        <dbReference type="Pfam" id="PF18076"/>
    </source>
</evidence>
<dbReference type="CDD" id="cd02204">
    <property type="entry name" value="PurL_repeat2"/>
    <property type="match status" value="1"/>
</dbReference>
<evidence type="ECO:0000313" key="23">
    <source>
        <dbReference type="Proteomes" id="UP000015104"/>
    </source>
</evidence>
<feature type="domain" description="PurM-like C-terminal" evidence="18">
    <location>
        <begin position="454"/>
        <end position="599"/>
    </location>
</feature>
<dbReference type="Proteomes" id="UP000015104">
    <property type="component" value="Unassembled WGS sequence"/>
</dbReference>
<dbReference type="STRING" id="32264.T1KB48"/>
<reference evidence="22" key="2">
    <citation type="submission" date="2015-06" db="UniProtKB">
        <authorList>
            <consortium name="EnsemblMetazoa"/>
        </authorList>
    </citation>
    <scope>IDENTIFICATION</scope>
</reference>
<dbReference type="OMA" id="LSANWMW"/>